<feature type="domain" description="Anti-sigma K factor RskA C-terminal" evidence="13">
    <location>
        <begin position="139"/>
        <end position="275"/>
    </location>
</feature>
<feature type="region of interest" description="Disordered" evidence="11">
    <location>
        <begin position="95"/>
        <end position="123"/>
    </location>
</feature>
<evidence type="ECO:0000256" key="3">
    <source>
        <dbReference type="ARBA" id="ARBA00022475"/>
    </source>
</evidence>
<keyword evidence="7 12" id="KW-0472">Membrane</keyword>
<keyword evidence="8" id="KW-0804">Transcription</keyword>
<accession>A0A498BUR8</accession>
<dbReference type="RefSeq" id="WP_121059605.1">
    <property type="nucleotide sequence ID" value="NZ_RCDB01000003.1"/>
</dbReference>
<dbReference type="GO" id="GO:0016989">
    <property type="term" value="F:sigma factor antagonist activity"/>
    <property type="evidence" value="ECO:0007669"/>
    <property type="project" value="TreeGrafter"/>
</dbReference>
<evidence type="ECO:0000256" key="4">
    <source>
        <dbReference type="ARBA" id="ARBA00022692"/>
    </source>
</evidence>
<dbReference type="OrthoDB" id="153510at2"/>
<evidence type="ECO:0000259" key="13">
    <source>
        <dbReference type="Pfam" id="PF10099"/>
    </source>
</evidence>
<name>A0A498BUR8_9MICO</name>
<keyword evidence="3" id="KW-1003">Cell membrane</keyword>
<organism evidence="14 15">
    <name type="scientific">Microbacterium telephonicum</name>
    <dbReference type="NCBI Taxonomy" id="1714841"/>
    <lineage>
        <taxon>Bacteria</taxon>
        <taxon>Bacillati</taxon>
        <taxon>Actinomycetota</taxon>
        <taxon>Actinomycetes</taxon>
        <taxon>Micrococcales</taxon>
        <taxon>Microbacteriaceae</taxon>
        <taxon>Microbacterium</taxon>
    </lineage>
</organism>
<feature type="region of interest" description="Disordered" evidence="11">
    <location>
        <begin position="262"/>
        <end position="282"/>
    </location>
</feature>
<evidence type="ECO:0000256" key="6">
    <source>
        <dbReference type="ARBA" id="ARBA00023015"/>
    </source>
</evidence>
<dbReference type="PANTHER" id="PTHR37461">
    <property type="entry name" value="ANTI-SIGMA-K FACTOR RSKA"/>
    <property type="match status" value="1"/>
</dbReference>
<comment type="subcellular location">
    <subcellularLocation>
        <location evidence="2">Cell membrane</location>
    </subcellularLocation>
    <subcellularLocation>
        <location evidence="1">Membrane</location>
        <topology evidence="1">Single-pass membrane protein</topology>
    </subcellularLocation>
</comment>
<dbReference type="EMBL" id="RCDB01000003">
    <property type="protein sequence ID" value="RLK47435.1"/>
    <property type="molecule type" value="Genomic_DNA"/>
</dbReference>
<evidence type="ECO:0000256" key="1">
    <source>
        <dbReference type="ARBA" id="ARBA00004167"/>
    </source>
</evidence>
<reference evidence="14 15" key="1">
    <citation type="journal article" date="2015" name="Stand. Genomic Sci.">
        <title>Genomic Encyclopedia of Bacterial and Archaeal Type Strains, Phase III: the genomes of soil and plant-associated and newly described type strains.</title>
        <authorList>
            <person name="Whitman W.B."/>
            <person name="Woyke T."/>
            <person name="Klenk H.P."/>
            <person name="Zhou Y."/>
            <person name="Lilburn T.G."/>
            <person name="Beck B.J."/>
            <person name="De Vos P."/>
            <person name="Vandamme P."/>
            <person name="Eisen J.A."/>
            <person name="Garrity G."/>
            <person name="Hugenholtz P."/>
            <person name="Kyrpides N.C."/>
        </authorList>
    </citation>
    <scope>NUCLEOTIDE SEQUENCE [LARGE SCALE GENOMIC DNA]</scope>
    <source>
        <strain evidence="14 15">S2T63</strain>
    </source>
</reference>
<protein>
    <recommendedName>
        <fullName evidence="10">Regulator of SigK</fullName>
    </recommendedName>
    <alternativeName>
        <fullName evidence="9">Sigma-K anti-sigma factor RskA</fullName>
    </alternativeName>
</protein>
<evidence type="ECO:0000256" key="7">
    <source>
        <dbReference type="ARBA" id="ARBA00023136"/>
    </source>
</evidence>
<dbReference type="GO" id="GO:0006417">
    <property type="term" value="P:regulation of translation"/>
    <property type="evidence" value="ECO:0007669"/>
    <property type="project" value="TreeGrafter"/>
</dbReference>
<evidence type="ECO:0000256" key="11">
    <source>
        <dbReference type="SAM" id="MobiDB-lite"/>
    </source>
</evidence>
<dbReference type="Pfam" id="PF10099">
    <property type="entry name" value="RskA_C"/>
    <property type="match status" value="1"/>
</dbReference>
<dbReference type="PANTHER" id="PTHR37461:SF1">
    <property type="entry name" value="ANTI-SIGMA-K FACTOR RSKA"/>
    <property type="match status" value="1"/>
</dbReference>
<keyword evidence="6" id="KW-0805">Transcription regulation</keyword>
<evidence type="ECO:0000256" key="12">
    <source>
        <dbReference type="SAM" id="Phobius"/>
    </source>
</evidence>
<evidence type="ECO:0000256" key="5">
    <source>
        <dbReference type="ARBA" id="ARBA00022989"/>
    </source>
</evidence>
<evidence type="ECO:0000313" key="15">
    <source>
        <dbReference type="Proteomes" id="UP000273158"/>
    </source>
</evidence>
<evidence type="ECO:0000313" key="14">
    <source>
        <dbReference type="EMBL" id="RLK47435.1"/>
    </source>
</evidence>
<sequence length="282" mass="28861">MNLDEFLELSAGHALHALSPSDERAFLDALDAHPEWAAIASADAATAASLADVPAELAPPRDLRARLLAQIADPTEAEASAAPDTPAAAAEDIAAAAVSRDDAPADENDAPPPSAEPAPSTEMMQTVQRRNWTRAIFGLAASMVLLVGLGWGVGALSNLWQTPADVQALHRIEEAPDAQSASADLSDGTVATLHWSESVGSVVMVMDDLAALPADQTYELWFVRGDAPVSAGTFEASGARTTTELSGAMQPGDVVAVTVEPAGGSPSGAPTSDPIVAIPTTT</sequence>
<dbReference type="Gene3D" id="1.10.10.1320">
    <property type="entry name" value="Anti-sigma factor, zinc-finger domain"/>
    <property type="match status" value="1"/>
</dbReference>
<evidence type="ECO:0000256" key="2">
    <source>
        <dbReference type="ARBA" id="ARBA00004236"/>
    </source>
</evidence>
<dbReference type="InterPro" id="IPR051474">
    <property type="entry name" value="Anti-sigma-K/W_factor"/>
</dbReference>
<dbReference type="InterPro" id="IPR018764">
    <property type="entry name" value="RskA_C"/>
</dbReference>
<dbReference type="GO" id="GO:0005886">
    <property type="term" value="C:plasma membrane"/>
    <property type="evidence" value="ECO:0007669"/>
    <property type="project" value="UniProtKB-SubCell"/>
</dbReference>
<dbReference type="AlphaFoldDB" id="A0A498BUR8"/>
<keyword evidence="5 12" id="KW-1133">Transmembrane helix</keyword>
<evidence type="ECO:0000256" key="9">
    <source>
        <dbReference type="ARBA" id="ARBA00029829"/>
    </source>
</evidence>
<evidence type="ECO:0000256" key="10">
    <source>
        <dbReference type="ARBA" id="ARBA00030803"/>
    </source>
</evidence>
<proteinExistence type="predicted"/>
<gene>
    <name evidence="14" type="ORF">C7474_2014</name>
</gene>
<comment type="caution">
    <text evidence="14">The sequence shown here is derived from an EMBL/GenBank/DDBJ whole genome shotgun (WGS) entry which is preliminary data.</text>
</comment>
<dbReference type="Proteomes" id="UP000273158">
    <property type="component" value="Unassembled WGS sequence"/>
</dbReference>
<keyword evidence="4 12" id="KW-0812">Transmembrane</keyword>
<feature type="transmembrane region" description="Helical" evidence="12">
    <location>
        <begin position="132"/>
        <end position="153"/>
    </location>
</feature>
<dbReference type="InterPro" id="IPR041916">
    <property type="entry name" value="Anti_sigma_zinc_sf"/>
</dbReference>
<keyword evidence="15" id="KW-1185">Reference proteome</keyword>
<evidence type="ECO:0000256" key="8">
    <source>
        <dbReference type="ARBA" id="ARBA00023163"/>
    </source>
</evidence>